<sequence length="213" mass="24506">MLNINELSFLDWKKTQGMIPTIIQHYVSGQVLMHGYMNKQALEYSLTKGNITFFSRTKRRLWTKGEKSGNVLKLIDIKMDCDHDSILILVNPTGPTCHLGNTSCFSNIETNLLFLYKLEKLLFERKNDNPEISYTARLYARGTKRIAQKIGEEGIECALAAISRSNNNQELINETSDLIYHLLVLLNDQNLDLSVIIKNLKKRHINNNFDNFI</sequence>
<dbReference type="PANTHER" id="PTHR42945">
    <property type="entry name" value="HISTIDINE BIOSYNTHESIS BIFUNCTIONAL PROTEIN"/>
    <property type="match status" value="1"/>
</dbReference>
<dbReference type="AlphaFoldDB" id="A0A2P5SYK8"/>
<dbReference type="InterPro" id="IPR023019">
    <property type="entry name" value="His_synth_HisIE"/>
</dbReference>
<evidence type="ECO:0000256" key="15">
    <source>
        <dbReference type="HAMAP-Rule" id="MF_01019"/>
    </source>
</evidence>
<dbReference type="InterPro" id="IPR008179">
    <property type="entry name" value="HisE"/>
</dbReference>
<dbReference type="SUPFAM" id="SSF141734">
    <property type="entry name" value="HisI-like"/>
    <property type="match status" value="1"/>
</dbReference>
<dbReference type="SUPFAM" id="SSF101386">
    <property type="entry name" value="all-alpha NTP pyrophosphatases"/>
    <property type="match status" value="1"/>
</dbReference>
<gene>
    <name evidence="15" type="primary">hisI</name>
    <name evidence="15" type="synonym">hisIE</name>
    <name evidence="17" type="ORF">CRV11_00550</name>
</gene>
<dbReference type="InterPro" id="IPR002496">
    <property type="entry name" value="PRib_AMP_CycHydrolase_dom"/>
</dbReference>
<dbReference type="PANTHER" id="PTHR42945:SF9">
    <property type="entry name" value="HISTIDINE BIOSYNTHESIS BIFUNCTIONAL PROTEIN HISIE"/>
    <property type="match status" value="1"/>
</dbReference>
<evidence type="ECO:0000256" key="9">
    <source>
        <dbReference type="ARBA" id="ARBA00022605"/>
    </source>
</evidence>
<accession>A0A2P5SYK8</accession>
<keyword evidence="13 15" id="KW-0368">Histidine biosynthesis</keyword>
<keyword evidence="11 15" id="KW-0378">Hydrolase</keyword>
<dbReference type="UniPathway" id="UPA00031">
    <property type="reaction ID" value="UER00007"/>
</dbReference>
<keyword evidence="12 15" id="KW-0067">ATP-binding</keyword>
<organism evidence="17 18">
    <name type="scientific">Candidatus Pantoea edessiphila</name>
    <dbReference type="NCBI Taxonomy" id="2044610"/>
    <lineage>
        <taxon>Bacteria</taxon>
        <taxon>Pseudomonadati</taxon>
        <taxon>Pseudomonadota</taxon>
        <taxon>Gammaproteobacteria</taxon>
        <taxon>Enterobacterales</taxon>
        <taxon>Erwiniaceae</taxon>
        <taxon>Pantoea</taxon>
    </lineage>
</organism>
<evidence type="ECO:0000313" key="17">
    <source>
        <dbReference type="EMBL" id="PPI87414.1"/>
    </source>
</evidence>
<evidence type="ECO:0000313" key="18">
    <source>
        <dbReference type="Proteomes" id="UP000296034"/>
    </source>
</evidence>
<name>A0A2P5SYK8_9GAMM</name>
<dbReference type="InterPro" id="IPR021130">
    <property type="entry name" value="PRib-ATP_PPHydrolase-like"/>
</dbReference>
<dbReference type="GO" id="GO:0000105">
    <property type="term" value="P:L-histidine biosynthetic process"/>
    <property type="evidence" value="ECO:0007669"/>
    <property type="project" value="UniProtKB-UniRule"/>
</dbReference>
<dbReference type="Pfam" id="PF01502">
    <property type="entry name" value="PRA-CH"/>
    <property type="match status" value="1"/>
</dbReference>
<feature type="region of interest" description="Phosphoribosyl-AMP cyclohydrolase" evidence="15">
    <location>
        <begin position="1"/>
        <end position="114"/>
    </location>
</feature>
<comment type="similarity">
    <text evidence="6 15">In the C-terminal section; belongs to the PRA-PH family.</text>
</comment>
<dbReference type="NCBIfam" id="NF002747">
    <property type="entry name" value="PRK02759.1"/>
    <property type="match status" value="1"/>
</dbReference>
<dbReference type="GO" id="GO:0005737">
    <property type="term" value="C:cytoplasm"/>
    <property type="evidence" value="ECO:0007669"/>
    <property type="project" value="UniProtKB-SubCell"/>
</dbReference>
<dbReference type="Pfam" id="PF01503">
    <property type="entry name" value="PRA-PH"/>
    <property type="match status" value="1"/>
</dbReference>
<evidence type="ECO:0000256" key="10">
    <source>
        <dbReference type="ARBA" id="ARBA00022741"/>
    </source>
</evidence>
<comment type="caution">
    <text evidence="17">The sequence shown here is derived from an EMBL/GenBank/DDBJ whole genome shotgun (WGS) entry which is preliminary data.</text>
</comment>
<keyword evidence="9 15" id="KW-0028">Amino-acid biosynthesis</keyword>
<dbReference type="FunFam" id="3.10.20.810:FF:000001">
    <property type="entry name" value="Histidine biosynthesis bifunctional protein HisIE"/>
    <property type="match status" value="1"/>
</dbReference>
<dbReference type="GO" id="GO:0004635">
    <property type="term" value="F:phosphoribosyl-AMP cyclohydrolase activity"/>
    <property type="evidence" value="ECO:0007669"/>
    <property type="project" value="UniProtKB-UniRule"/>
</dbReference>
<dbReference type="GO" id="GO:0004636">
    <property type="term" value="F:phosphoribosyl-ATP diphosphatase activity"/>
    <property type="evidence" value="ECO:0007669"/>
    <property type="project" value="UniProtKB-UniRule"/>
</dbReference>
<comment type="pathway">
    <text evidence="4 15">Amino-acid biosynthesis; L-histidine biosynthesis; L-histidine from 5-phospho-alpha-D-ribose 1-diphosphate: step 3/9.</text>
</comment>
<evidence type="ECO:0000256" key="11">
    <source>
        <dbReference type="ARBA" id="ARBA00022801"/>
    </source>
</evidence>
<dbReference type="EMBL" id="PDKS01000001">
    <property type="protein sequence ID" value="PPI87414.1"/>
    <property type="molecule type" value="Genomic_DNA"/>
</dbReference>
<feature type="region of interest" description="Phosphoribosyl-ATP pyrophosphohydrolase" evidence="15">
    <location>
        <begin position="115"/>
        <end position="213"/>
    </location>
</feature>
<comment type="subcellular location">
    <subcellularLocation>
        <location evidence="3 15">Cytoplasm</location>
    </subcellularLocation>
</comment>
<evidence type="ECO:0000256" key="12">
    <source>
        <dbReference type="ARBA" id="ARBA00022840"/>
    </source>
</evidence>
<dbReference type="GO" id="GO:0005524">
    <property type="term" value="F:ATP binding"/>
    <property type="evidence" value="ECO:0007669"/>
    <property type="project" value="UniProtKB-KW"/>
</dbReference>
<dbReference type="InterPro" id="IPR038019">
    <property type="entry name" value="PRib_AMP_CycHydrolase_sf"/>
</dbReference>
<evidence type="ECO:0000256" key="4">
    <source>
        <dbReference type="ARBA" id="ARBA00005169"/>
    </source>
</evidence>
<evidence type="ECO:0000256" key="1">
    <source>
        <dbReference type="ARBA" id="ARBA00000024"/>
    </source>
</evidence>
<dbReference type="HAMAP" id="MF_01020">
    <property type="entry name" value="HisE"/>
    <property type="match status" value="1"/>
</dbReference>
<comment type="similarity">
    <text evidence="7 15">In the N-terminal section; belongs to the PRA-CH family.</text>
</comment>
<evidence type="ECO:0000256" key="6">
    <source>
        <dbReference type="ARBA" id="ARBA00007731"/>
    </source>
</evidence>
<dbReference type="EC" id="3.6.1.31" evidence="15"/>
<protein>
    <recommendedName>
        <fullName evidence="15">Histidine biosynthesis bifunctional protein HisIE</fullName>
    </recommendedName>
    <domain>
        <recommendedName>
            <fullName evidence="15">Phosphoribosyl-AMP cyclohydrolase</fullName>
            <shortName evidence="15">PRA-CH</shortName>
            <ecNumber evidence="15">3.5.4.19</ecNumber>
        </recommendedName>
    </domain>
    <domain>
        <recommendedName>
            <fullName evidence="15">Phosphoribosyl-ATP pyrophosphatase</fullName>
            <shortName evidence="15">PRA-PH</shortName>
            <ecNumber evidence="15">3.6.1.31</ecNumber>
        </recommendedName>
    </domain>
</protein>
<dbReference type="NCBIfam" id="TIGR03188">
    <property type="entry name" value="histidine_hisI"/>
    <property type="match status" value="1"/>
</dbReference>
<dbReference type="FunFam" id="1.10.287.1080:FF:000002">
    <property type="entry name" value="Histidine biosynthesis bifunctional protein HisIE"/>
    <property type="match status" value="1"/>
</dbReference>
<evidence type="ECO:0000256" key="2">
    <source>
        <dbReference type="ARBA" id="ARBA00001460"/>
    </source>
</evidence>
<evidence type="ECO:0000256" key="8">
    <source>
        <dbReference type="ARBA" id="ARBA00022490"/>
    </source>
</evidence>
<evidence type="ECO:0000256" key="7">
    <source>
        <dbReference type="ARBA" id="ARBA00008299"/>
    </source>
</evidence>
<keyword evidence="8 15" id="KW-0963">Cytoplasm</keyword>
<reference evidence="17 18" key="1">
    <citation type="journal article" date="2018" name="Genome Biol. Evol.">
        <title>Cladogenesis and Genomic Streamlining in Extracellular Endosymbionts of Tropical Stink Bugs.</title>
        <authorList>
            <person name="Otero-Bravo A."/>
            <person name="Goffredi S."/>
            <person name="Sabree Z.L."/>
        </authorList>
    </citation>
    <scope>NUCLEOTIDE SEQUENCE [LARGE SCALE GENOMIC DNA]</scope>
    <source>
        <strain evidence="17 18">SoET</strain>
    </source>
</reference>
<comment type="catalytic activity">
    <reaction evidence="1 15">
        <text>1-(5-phospho-beta-D-ribosyl)-5'-AMP + H2O = 1-(5-phospho-beta-D-ribosyl)-5-[(5-phospho-beta-D-ribosylamino)methylideneamino]imidazole-4-carboxamide</text>
        <dbReference type="Rhea" id="RHEA:20049"/>
        <dbReference type="ChEBI" id="CHEBI:15377"/>
        <dbReference type="ChEBI" id="CHEBI:58435"/>
        <dbReference type="ChEBI" id="CHEBI:59457"/>
        <dbReference type="EC" id="3.5.4.19"/>
    </reaction>
</comment>
<dbReference type="Gene3D" id="3.10.20.810">
    <property type="entry name" value="Phosphoribosyl-AMP cyclohydrolase"/>
    <property type="match status" value="1"/>
</dbReference>
<evidence type="ECO:0000256" key="5">
    <source>
        <dbReference type="ARBA" id="ARBA00005204"/>
    </source>
</evidence>
<dbReference type="EC" id="3.5.4.19" evidence="15"/>
<dbReference type="Proteomes" id="UP000296034">
    <property type="component" value="Unassembled WGS sequence"/>
</dbReference>
<feature type="domain" description="Phosphoribosyl-AMP cyclohydrolase" evidence="16">
    <location>
        <begin position="33"/>
        <end position="105"/>
    </location>
</feature>
<dbReference type="RefSeq" id="WP_136131411.1">
    <property type="nucleotide sequence ID" value="NZ_PDKS01000001.1"/>
</dbReference>
<keyword evidence="14 15" id="KW-0511">Multifunctional enzyme</keyword>
<keyword evidence="10 15" id="KW-0547">Nucleotide-binding</keyword>
<dbReference type="OrthoDB" id="9795769at2"/>
<dbReference type="Gene3D" id="1.10.287.1080">
    <property type="entry name" value="MazG-like"/>
    <property type="match status" value="1"/>
</dbReference>
<evidence type="ECO:0000256" key="3">
    <source>
        <dbReference type="ARBA" id="ARBA00004496"/>
    </source>
</evidence>
<proteinExistence type="inferred from homology"/>
<comment type="catalytic activity">
    <reaction evidence="2 15">
        <text>1-(5-phospho-beta-D-ribosyl)-ATP + H2O = 1-(5-phospho-beta-D-ribosyl)-5'-AMP + diphosphate + H(+)</text>
        <dbReference type="Rhea" id="RHEA:22828"/>
        <dbReference type="ChEBI" id="CHEBI:15377"/>
        <dbReference type="ChEBI" id="CHEBI:15378"/>
        <dbReference type="ChEBI" id="CHEBI:33019"/>
        <dbReference type="ChEBI" id="CHEBI:59457"/>
        <dbReference type="ChEBI" id="CHEBI:73183"/>
        <dbReference type="EC" id="3.6.1.31"/>
    </reaction>
</comment>
<evidence type="ECO:0000259" key="16">
    <source>
        <dbReference type="Pfam" id="PF01502"/>
    </source>
</evidence>
<dbReference type="CDD" id="cd11534">
    <property type="entry name" value="NTP-PPase_HisIE_like"/>
    <property type="match status" value="1"/>
</dbReference>
<evidence type="ECO:0000256" key="13">
    <source>
        <dbReference type="ARBA" id="ARBA00023102"/>
    </source>
</evidence>
<dbReference type="HAMAP" id="MF_01019">
    <property type="entry name" value="HisIE"/>
    <property type="match status" value="1"/>
</dbReference>
<comment type="pathway">
    <text evidence="5 15">Amino-acid biosynthesis; L-histidine biosynthesis; L-histidine from 5-phospho-alpha-D-ribose 1-diphosphate: step 2/9.</text>
</comment>
<evidence type="ECO:0000256" key="14">
    <source>
        <dbReference type="ARBA" id="ARBA00023268"/>
    </source>
</evidence>